<gene>
    <name evidence="1" type="ordered locus">NRI_0057</name>
</gene>
<evidence type="ECO:0000313" key="2">
    <source>
        <dbReference type="Proteomes" id="UP000001627"/>
    </source>
</evidence>
<reference evidence="1 2" key="1">
    <citation type="journal article" date="2009" name="Nucleic Acids Res.">
        <title>Analysis of complete genome sequence of Neorickettsia risticii: causative agent of Potomac horse fever.</title>
        <authorList>
            <person name="Lin M."/>
            <person name="Zhang C."/>
            <person name="Gibson K."/>
            <person name="Rikihisa Y."/>
        </authorList>
    </citation>
    <scope>NUCLEOTIDE SEQUENCE [LARGE SCALE GENOMIC DNA]</scope>
    <source>
        <strain evidence="1 2">Illinois</strain>
    </source>
</reference>
<evidence type="ECO:0000313" key="1">
    <source>
        <dbReference type="EMBL" id="ACT69050.1"/>
    </source>
</evidence>
<protein>
    <submittedName>
        <fullName evidence="1">Uncharacterized protein</fullName>
    </submittedName>
</protein>
<organism evidence="1 2">
    <name type="scientific">Neorickettsia risticii (strain Illinois)</name>
    <dbReference type="NCBI Taxonomy" id="434131"/>
    <lineage>
        <taxon>Bacteria</taxon>
        <taxon>Pseudomonadati</taxon>
        <taxon>Pseudomonadota</taxon>
        <taxon>Alphaproteobacteria</taxon>
        <taxon>Rickettsiales</taxon>
        <taxon>Anaplasmataceae</taxon>
        <taxon>Neorickettsia</taxon>
    </lineage>
</organism>
<keyword evidence="2" id="KW-1185">Reference proteome</keyword>
<name>C6V3T9_NEORI</name>
<dbReference type="AlphaFoldDB" id="C6V3T9"/>
<dbReference type="KEGG" id="nri:NRI_0057"/>
<dbReference type="STRING" id="434131.NRI_0057"/>
<proteinExistence type="predicted"/>
<dbReference type="EMBL" id="CP001431">
    <property type="protein sequence ID" value="ACT69050.1"/>
    <property type="molecule type" value="Genomic_DNA"/>
</dbReference>
<accession>C6V3T9</accession>
<dbReference type="Proteomes" id="UP000001627">
    <property type="component" value="Chromosome"/>
</dbReference>
<dbReference type="HOGENOM" id="CLU_2735902_0_0_5"/>
<sequence length="71" mass="7828">MFTSLTRFSSIKGLTALSTTLEANTSLSESLPSRLKKPFGIRPRAYDLAKKFVTSARPDKSEVFLEAALSF</sequence>